<comment type="function">
    <text evidence="12">Protein-lysine N-methyltransferase. Monomethylates PRMT5, modulating its transcriptional activity. May also act as a histone methyltransferase. Plays a critical role in cardiac development. Acts as a key epigenetic regulator of gene expression during cardiac development via its dual activities as a methyltransferase and negative regulator of HDAC1.</text>
</comment>
<protein>
    <recommendedName>
        <fullName evidence="13">Protein-lysine N-methyltransferase SMYD4</fullName>
    </recommendedName>
    <alternativeName>
        <fullName evidence="14">SET and MYND domain-containing protein 4</fullName>
    </alternativeName>
</protein>
<dbReference type="GO" id="GO:0005737">
    <property type="term" value="C:cytoplasm"/>
    <property type="evidence" value="ECO:0007669"/>
    <property type="project" value="UniProtKB-SubCell"/>
</dbReference>
<evidence type="ECO:0000259" key="18">
    <source>
        <dbReference type="PROSITE" id="PS50865"/>
    </source>
</evidence>
<name>A0A0B7ADG3_9EUPU</name>
<dbReference type="PROSITE" id="PS50280">
    <property type="entry name" value="SET"/>
    <property type="match status" value="1"/>
</dbReference>
<evidence type="ECO:0000256" key="9">
    <source>
        <dbReference type="ARBA" id="ARBA00022833"/>
    </source>
</evidence>
<dbReference type="InterPro" id="IPR019734">
    <property type="entry name" value="TPR_rpt"/>
</dbReference>
<comment type="catalytic activity">
    <reaction evidence="11">
        <text>L-lysyl-[protein] + S-adenosyl-L-methionine = N(6)-methyl-L-lysyl-[protein] + S-adenosyl-L-homocysteine + H(+)</text>
        <dbReference type="Rhea" id="RHEA:51736"/>
        <dbReference type="Rhea" id="RHEA-COMP:9752"/>
        <dbReference type="Rhea" id="RHEA-COMP:13053"/>
        <dbReference type="ChEBI" id="CHEBI:15378"/>
        <dbReference type="ChEBI" id="CHEBI:29969"/>
        <dbReference type="ChEBI" id="CHEBI:57856"/>
        <dbReference type="ChEBI" id="CHEBI:59789"/>
        <dbReference type="ChEBI" id="CHEBI:61929"/>
    </reaction>
</comment>
<evidence type="ECO:0000256" key="3">
    <source>
        <dbReference type="ARBA" id="ARBA00022490"/>
    </source>
</evidence>
<dbReference type="Gene3D" id="6.10.140.2220">
    <property type="match status" value="1"/>
</dbReference>
<evidence type="ECO:0000256" key="2">
    <source>
        <dbReference type="ARBA" id="ARBA00004496"/>
    </source>
</evidence>
<dbReference type="GO" id="GO:0032259">
    <property type="term" value="P:methylation"/>
    <property type="evidence" value="ECO:0007669"/>
    <property type="project" value="UniProtKB-KW"/>
</dbReference>
<dbReference type="Gene3D" id="1.25.40.10">
    <property type="entry name" value="Tetratricopeptide repeat domain"/>
    <property type="match status" value="2"/>
</dbReference>
<dbReference type="SUPFAM" id="SSF144232">
    <property type="entry name" value="HIT/MYND zinc finger-like"/>
    <property type="match status" value="1"/>
</dbReference>
<dbReference type="InterPro" id="IPR011990">
    <property type="entry name" value="TPR-like_helical_dom_sf"/>
</dbReference>
<keyword evidence="9" id="KW-0862">Zinc</keyword>
<keyword evidence="3" id="KW-0963">Cytoplasm</keyword>
<sequence>QNMASTSEFGNWQVAIDNILDNIQYSEAFNIFSQLETNEDRIQFIFKDKLLKHVKWLSLYFDACKKWHGKSVEVAQVWKNKGNKLFQQMNYTAAINAYTQSCLNAPVENGEDFSLSLGNRSAALFYLGLYQECLIDINRALDHKFPSESLHKLLARKTSVYIRLKQKLEAESSFGILKDFIRSKQFSLKDAKKDDFLAEVNSMEKSIKNLSEEIEIKTEVKEMPAISFGRNPVVCQATDAVSLNFTSEKGRHLLANRHIPKGSTVIMELPFAAVLLPEHYETHCHYCFTSLPLTAIGCKRCTSVRFCNEQCLDAAWSSYHSIECPYLDLFHSIGIAHLSLRIILCAGLDYLSDFMHHQSKYRKCDEVSARGINPEGMYDRNYLTVYDLMTHEDNTISQDMLQYSLTASLLLSTLVHAGFFAKVSNSGDSHQLAEHIAELTLGSGNKSDLPEEVTIIGGLLLRHILQLVCNAHAITSLQSTSSAHDMSVSNTQDTEQVRIATAIYPTASLMNHSCDPTIISSFIGNVLVVKTVTDVEVGEEIYNCYGPHYCRMSQEERQDVLKSQYHFDCVCPPCCKGDISHLRFNAFKCPVCSGVLSGHSCLECSHLLDNANLTRLKLKAEQASGVFNQAIKLMNLQDYDGAINLLKDCRSQRQGFLYKNNKDLAQIEDAIARCYANIGDYSSSADHLLTSVKFTALLYGEKSIEHANELLKLAEVLFNAERFTECLDIATQSHSLFQDLYSSGHEAAMQAMELINTAKQVLTPIMQAN</sequence>
<evidence type="ECO:0000313" key="19">
    <source>
        <dbReference type="EMBL" id="CEK78697.1"/>
    </source>
</evidence>
<feature type="non-terminal residue" evidence="19">
    <location>
        <position position="1"/>
    </location>
</feature>
<evidence type="ECO:0000256" key="5">
    <source>
        <dbReference type="ARBA" id="ARBA00022679"/>
    </source>
</evidence>
<keyword evidence="16" id="KW-0175">Coiled coil</keyword>
<evidence type="ECO:0000256" key="6">
    <source>
        <dbReference type="ARBA" id="ARBA00022691"/>
    </source>
</evidence>
<keyword evidence="8 15" id="KW-0863">Zinc-finger</keyword>
<dbReference type="GO" id="GO:0005634">
    <property type="term" value="C:nucleus"/>
    <property type="evidence" value="ECO:0007669"/>
    <property type="project" value="UniProtKB-SubCell"/>
</dbReference>
<evidence type="ECO:0000259" key="17">
    <source>
        <dbReference type="PROSITE" id="PS50280"/>
    </source>
</evidence>
<proteinExistence type="predicted"/>
<dbReference type="InterPro" id="IPR001214">
    <property type="entry name" value="SET_dom"/>
</dbReference>
<evidence type="ECO:0000256" key="7">
    <source>
        <dbReference type="ARBA" id="ARBA00022723"/>
    </source>
</evidence>
<dbReference type="Gene3D" id="2.170.270.10">
    <property type="entry name" value="SET domain"/>
    <property type="match status" value="1"/>
</dbReference>
<evidence type="ECO:0000256" key="4">
    <source>
        <dbReference type="ARBA" id="ARBA00022603"/>
    </source>
</evidence>
<dbReference type="EMBL" id="HACG01031832">
    <property type="protein sequence ID" value="CEK78697.1"/>
    <property type="molecule type" value="Transcribed_RNA"/>
</dbReference>
<dbReference type="Pfam" id="PF00856">
    <property type="entry name" value="SET"/>
    <property type="match status" value="1"/>
</dbReference>
<evidence type="ECO:0000256" key="16">
    <source>
        <dbReference type="SAM" id="Coils"/>
    </source>
</evidence>
<dbReference type="SMART" id="SM00028">
    <property type="entry name" value="TPR"/>
    <property type="match status" value="4"/>
</dbReference>
<evidence type="ECO:0000256" key="8">
    <source>
        <dbReference type="ARBA" id="ARBA00022771"/>
    </source>
</evidence>
<dbReference type="AlphaFoldDB" id="A0A0B7ADG3"/>
<organism evidence="19">
    <name type="scientific">Arion vulgaris</name>
    <dbReference type="NCBI Taxonomy" id="1028688"/>
    <lineage>
        <taxon>Eukaryota</taxon>
        <taxon>Metazoa</taxon>
        <taxon>Spiralia</taxon>
        <taxon>Lophotrochozoa</taxon>
        <taxon>Mollusca</taxon>
        <taxon>Gastropoda</taxon>
        <taxon>Heterobranchia</taxon>
        <taxon>Euthyneura</taxon>
        <taxon>Panpulmonata</taxon>
        <taxon>Eupulmonata</taxon>
        <taxon>Stylommatophora</taxon>
        <taxon>Helicina</taxon>
        <taxon>Arionoidea</taxon>
        <taxon>Arionidae</taxon>
        <taxon>Arion</taxon>
    </lineage>
</organism>
<gene>
    <name evidence="19" type="primary">ORF111462</name>
</gene>
<accession>A0A0B7ADG3</accession>
<dbReference type="SUPFAM" id="SSF48452">
    <property type="entry name" value="TPR-like"/>
    <property type="match status" value="2"/>
</dbReference>
<dbReference type="InterPro" id="IPR002893">
    <property type="entry name" value="Znf_MYND"/>
</dbReference>
<dbReference type="PANTHER" id="PTHR46165">
    <property type="entry name" value="SET AND MYND DOMAIN-CONTAINING PROTEIN 4"/>
    <property type="match status" value="1"/>
</dbReference>
<dbReference type="SUPFAM" id="SSF82199">
    <property type="entry name" value="SET domain"/>
    <property type="match status" value="1"/>
</dbReference>
<evidence type="ECO:0000256" key="1">
    <source>
        <dbReference type="ARBA" id="ARBA00004123"/>
    </source>
</evidence>
<evidence type="ECO:0000256" key="10">
    <source>
        <dbReference type="ARBA" id="ARBA00023242"/>
    </source>
</evidence>
<dbReference type="InterPro" id="IPR046341">
    <property type="entry name" value="SET_dom_sf"/>
</dbReference>
<dbReference type="CDD" id="cd10536">
    <property type="entry name" value="SET_SMYD4"/>
    <property type="match status" value="1"/>
</dbReference>
<evidence type="ECO:0000256" key="15">
    <source>
        <dbReference type="PROSITE-ProRule" id="PRU00134"/>
    </source>
</evidence>
<evidence type="ECO:0000256" key="14">
    <source>
        <dbReference type="ARBA" id="ARBA00093680"/>
    </source>
</evidence>
<dbReference type="PROSITE" id="PS50865">
    <property type="entry name" value="ZF_MYND_2"/>
    <property type="match status" value="1"/>
</dbReference>
<dbReference type="PANTHER" id="PTHR46165:SF2">
    <property type="entry name" value="SET AND MYND DOMAIN-CONTAINING PROTEIN 4"/>
    <property type="match status" value="1"/>
</dbReference>
<evidence type="ECO:0000256" key="13">
    <source>
        <dbReference type="ARBA" id="ARBA00093635"/>
    </source>
</evidence>
<dbReference type="GO" id="GO:0042826">
    <property type="term" value="F:histone deacetylase binding"/>
    <property type="evidence" value="ECO:0007669"/>
    <property type="project" value="TreeGrafter"/>
</dbReference>
<dbReference type="Pfam" id="PF01753">
    <property type="entry name" value="zf-MYND"/>
    <property type="match status" value="1"/>
</dbReference>
<reference evidence="19" key="1">
    <citation type="submission" date="2014-12" db="EMBL/GenBank/DDBJ databases">
        <title>Insight into the proteome of Arion vulgaris.</title>
        <authorList>
            <person name="Aradska J."/>
            <person name="Bulat T."/>
            <person name="Smidak R."/>
            <person name="Sarate P."/>
            <person name="Gangsoo J."/>
            <person name="Sialana F."/>
            <person name="Bilban M."/>
            <person name="Lubec G."/>
        </authorList>
    </citation>
    <scope>NUCLEOTIDE SEQUENCE</scope>
    <source>
        <tissue evidence="19">Skin</tissue>
    </source>
</reference>
<dbReference type="InterPro" id="IPR044421">
    <property type="entry name" value="SMYD4_SET"/>
</dbReference>
<feature type="domain" description="SET" evidence="17">
    <location>
        <begin position="239"/>
        <end position="546"/>
    </location>
</feature>
<dbReference type="GO" id="GO:0008270">
    <property type="term" value="F:zinc ion binding"/>
    <property type="evidence" value="ECO:0007669"/>
    <property type="project" value="UniProtKB-KW"/>
</dbReference>
<evidence type="ECO:0000256" key="11">
    <source>
        <dbReference type="ARBA" id="ARBA00048985"/>
    </source>
</evidence>
<dbReference type="InterPro" id="IPR052097">
    <property type="entry name" value="SET-MYND_domain_protein"/>
</dbReference>
<evidence type="ECO:0000256" key="12">
    <source>
        <dbReference type="ARBA" id="ARBA00093423"/>
    </source>
</evidence>
<feature type="coiled-coil region" evidence="16">
    <location>
        <begin position="193"/>
        <end position="220"/>
    </location>
</feature>
<comment type="subcellular location">
    <subcellularLocation>
        <location evidence="2">Cytoplasm</location>
    </subcellularLocation>
    <subcellularLocation>
        <location evidence="1">Nucleus</location>
    </subcellularLocation>
</comment>
<feature type="domain" description="MYND-type" evidence="18">
    <location>
        <begin position="284"/>
        <end position="324"/>
    </location>
</feature>
<keyword evidence="10" id="KW-0539">Nucleus</keyword>
<dbReference type="GO" id="GO:0008168">
    <property type="term" value="F:methyltransferase activity"/>
    <property type="evidence" value="ECO:0007669"/>
    <property type="project" value="UniProtKB-KW"/>
</dbReference>
<keyword evidence="7" id="KW-0479">Metal-binding</keyword>
<keyword evidence="4" id="KW-0489">Methyltransferase</keyword>
<keyword evidence="5" id="KW-0808">Transferase</keyword>
<keyword evidence="6" id="KW-0949">S-adenosyl-L-methionine</keyword>